<gene>
    <name evidence="3" type="ORF">DRV85_00460</name>
</gene>
<name>A0A365UF19_9RHOB</name>
<keyword evidence="2" id="KW-1133">Transmembrane helix</keyword>
<sequence length="1009" mass="103916">MKPDFALSLSFDGIGLSLRGPEGWLRVGAVSLDVEDLDAELADLRRAALGLRPGGFLSKLVIPDEQIRYLELETGEADDRMRARMIRDALDGATPYAVEDLVYDWAVDGTTTQVAAVARETLEEAEAFALEHRFNPVSFVAAPARRGFSAEVFFGETASADEFLPHGARVERDAIPLRVVGDAPPPALEPFEDDGAESASSGAPVAEPEDAARDTPVEEGGGDDAASAPVRDDADQARPGGAGEAVGDAGDPAQPPMPSFRSARAASDETEKPAAPRLSSAPVAPAFSSVRARREPPLSARRAAHEAEDEGPPASESRAPGAEPPPEAEAQAAEPQTKETAAASLTDAPAAERAVPSDKGAAEGGRPDTLAAAAPSTPEGSETPAKPELPILGVAAAAPEAQDKTHQKITPPRAPGTPTPEALARRDMILRRIAGFDAGAADADAAGTAPDQSAPARRLDGLLGRGGRETPAPTAGKGEIGPRRDSADRLRAPVPPRPAGPAPDDEAARLTRFGERRMADTDRRGRPVGLLLTSAVLLLLLGIGAWTAMVGGDNLARLFPDRQEEEAIAAVPLDPGPETDAGADAEAGVGPATGPDRDPAAPDAPEAQPEPVAAAPEAPAPQPAPVDAGPAPLPEPEDRAPSTRALSPDEAAARYAATGIWQMAPERPEPEPFEGIEDLHIASVDGTVPQPDAVALSAPRTTSEQAPEAPVSPPPPGSVFDLDERGLVIARPEGALTPQGVRVFAGQPPVVPPSRAGVQARQEDAEAAAAAAEEAERRAALAGFRPVARPAPDLSPEDAPDDTGLVQGPDDELAGYRPLPRPDALREGLEGDAETAAQETVEAATNAAILAATTPDGAAARAAQTDAAPADAGPQAIDPGAGTPQAVRASLAPAARPGGFDRMVARAPEAPAPAAARSAPQNVQPSIPSNASVARAATEPNAINLRRVNLIGVYGDPSNRRALVRLSNGRYQKVEVGDRLDGGRISAIGEDQLRYVKNGRNLVLRMPQG</sequence>
<evidence type="ECO:0008006" key="5">
    <source>
        <dbReference type="Google" id="ProtNLM"/>
    </source>
</evidence>
<dbReference type="OrthoDB" id="7870459at2"/>
<feature type="region of interest" description="Disordered" evidence="1">
    <location>
        <begin position="442"/>
        <end position="520"/>
    </location>
</feature>
<feature type="compositionally biased region" description="Low complexity" evidence="1">
    <location>
        <begin position="312"/>
        <end position="321"/>
    </location>
</feature>
<keyword evidence="4" id="KW-1185">Reference proteome</keyword>
<feature type="region of interest" description="Disordered" evidence="1">
    <location>
        <begin position="754"/>
        <end position="838"/>
    </location>
</feature>
<feature type="compositionally biased region" description="Basic and acidic residues" evidence="1">
    <location>
        <begin position="506"/>
        <end position="520"/>
    </location>
</feature>
<comment type="caution">
    <text evidence="3">The sequence shown here is derived from an EMBL/GenBank/DDBJ whole genome shotgun (WGS) entry which is preliminary data.</text>
</comment>
<keyword evidence="2" id="KW-0812">Transmembrane</keyword>
<evidence type="ECO:0000313" key="4">
    <source>
        <dbReference type="Proteomes" id="UP000253370"/>
    </source>
</evidence>
<feature type="compositionally biased region" description="Low complexity" evidence="1">
    <location>
        <begin position="279"/>
        <end position="290"/>
    </location>
</feature>
<keyword evidence="2" id="KW-0472">Membrane</keyword>
<protein>
    <recommendedName>
        <fullName evidence="5">Type IV pilus biogenesis protein PilP</fullName>
    </recommendedName>
</protein>
<feature type="compositionally biased region" description="Low complexity" evidence="1">
    <location>
        <begin position="601"/>
        <end position="617"/>
    </location>
</feature>
<evidence type="ECO:0000313" key="3">
    <source>
        <dbReference type="EMBL" id="RBI87443.1"/>
    </source>
</evidence>
<dbReference type="EMBL" id="QNTQ01000001">
    <property type="protein sequence ID" value="RBI87443.1"/>
    <property type="molecule type" value="Genomic_DNA"/>
</dbReference>
<dbReference type="Proteomes" id="UP000253370">
    <property type="component" value="Unassembled WGS sequence"/>
</dbReference>
<dbReference type="RefSeq" id="WP_113287467.1">
    <property type="nucleotide sequence ID" value="NZ_QNTQ01000001.1"/>
</dbReference>
<proteinExistence type="predicted"/>
<reference evidence="3 4" key="1">
    <citation type="submission" date="2018-07" db="EMBL/GenBank/DDBJ databases">
        <title>Rhodosalinus sp. strain E84T genomic sequence and assembly.</title>
        <authorList>
            <person name="Liu Z.-W."/>
            <person name="Lu D.-C."/>
        </authorList>
    </citation>
    <scope>NUCLEOTIDE SEQUENCE [LARGE SCALE GENOMIC DNA]</scope>
    <source>
        <strain evidence="3 4">E84</strain>
    </source>
</reference>
<feature type="region of interest" description="Disordered" evidence="1">
    <location>
        <begin position="572"/>
        <end position="722"/>
    </location>
</feature>
<feature type="region of interest" description="Disordered" evidence="1">
    <location>
        <begin position="180"/>
        <end position="428"/>
    </location>
</feature>
<feature type="transmembrane region" description="Helical" evidence="2">
    <location>
        <begin position="528"/>
        <end position="549"/>
    </location>
</feature>
<evidence type="ECO:0000256" key="1">
    <source>
        <dbReference type="SAM" id="MobiDB-lite"/>
    </source>
</evidence>
<accession>A0A365UF19</accession>
<evidence type="ECO:0000256" key="2">
    <source>
        <dbReference type="SAM" id="Phobius"/>
    </source>
</evidence>
<dbReference type="AlphaFoldDB" id="A0A365UF19"/>
<feature type="compositionally biased region" description="Basic and acidic residues" evidence="1">
    <location>
        <begin position="480"/>
        <end position="491"/>
    </location>
</feature>
<organism evidence="3 4">
    <name type="scientific">Rhodosalinus halophilus</name>
    <dbReference type="NCBI Taxonomy" id="2259333"/>
    <lineage>
        <taxon>Bacteria</taxon>
        <taxon>Pseudomonadati</taxon>
        <taxon>Pseudomonadota</taxon>
        <taxon>Alphaproteobacteria</taxon>
        <taxon>Rhodobacterales</taxon>
        <taxon>Paracoccaceae</taxon>
        <taxon>Rhodosalinus</taxon>
    </lineage>
</organism>
<feature type="compositionally biased region" description="Low complexity" evidence="1">
    <location>
        <begin position="328"/>
        <end position="351"/>
    </location>
</feature>